<proteinExistence type="predicted"/>
<feature type="region of interest" description="Disordered" evidence="1">
    <location>
        <begin position="138"/>
        <end position="158"/>
    </location>
</feature>
<dbReference type="AlphaFoldDB" id="A0A0H5NID4"/>
<dbReference type="NCBIfam" id="TIGR01681">
    <property type="entry name" value="HAD-SF-IIIC"/>
    <property type="match status" value="1"/>
</dbReference>
<dbReference type="InterPro" id="IPR036412">
    <property type="entry name" value="HAD-like_sf"/>
</dbReference>
<reference evidence="3" key="1">
    <citation type="submission" date="2015-03" db="EMBL/GenBank/DDBJ databases">
        <authorList>
            <consortium name="Pathogen Informatics"/>
        </authorList>
    </citation>
    <scope>NUCLEOTIDE SEQUENCE [LARGE SCALE GENOMIC DNA]</scope>
    <source>
        <strain evidence="3">NCTC11134</strain>
    </source>
</reference>
<dbReference type="RefSeq" id="WP_011209141.1">
    <property type="nucleotide sequence ID" value="NZ_CAACYE020000001.1"/>
</dbReference>
<dbReference type="EMBL" id="LN868938">
    <property type="protein sequence ID" value="CRY75725.1"/>
    <property type="molecule type" value="Genomic_DNA"/>
</dbReference>
<accession>A0A0H5NID4</accession>
<dbReference type="GeneID" id="61133350"/>
<dbReference type="SUPFAM" id="SSF56784">
    <property type="entry name" value="HAD-like"/>
    <property type="match status" value="1"/>
</dbReference>
<dbReference type="Proteomes" id="UP000057820">
    <property type="component" value="Chromosome 1"/>
</dbReference>
<evidence type="ECO:0000313" key="3">
    <source>
        <dbReference type="Proteomes" id="UP000057820"/>
    </source>
</evidence>
<dbReference type="KEGG" id="nfr:ERS450000_01485"/>
<gene>
    <name evidence="2" type="ORF">ERS450000_01485</name>
</gene>
<dbReference type="OMA" id="RCYAARN"/>
<dbReference type="InterPro" id="IPR023214">
    <property type="entry name" value="HAD_sf"/>
</dbReference>
<name>A0A0H5NID4_NOCFR</name>
<evidence type="ECO:0000256" key="1">
    <source>
        <dbReference type="SAM" id="MobiDB-lite"/>
    </source>
</evidence>
<sequence length="158" mass="17672">MRPALRCLVWELDNTLWDGVVCDATSTAPRPAALRTLRVLNERGIWHAAASRSDRGLTLERLYRHGVYEMFSALEIGWGRKSASIVRIARTLGLSLDTIAYIDDEPVERAEVSRALPQVRCYAARNVDVLTALPDFRPVRRSGPHPTPPLGFDRIPAV</sequence>
<dbReference type="Gene3D" id="3.40.50.1000">
    <property type="entry name" value="HAD superfamily/HAD-like"/>
    <property type="match status" value="1"/>
</dbReference>
<protein>
    <submittedName>
        <fullName evidence="2">FkbH domain</fullName>
    </submittedName>
</protein>
<dbReference type="InterPro" id="IPR010033">
    <property type="entry name" value="HAD_SF_ppase_IIIC"/>
</dbReference>
<evidence type="ECO:0000313" key="2">
    <source>
        <dbReference type="EMBL" id="CRY75725.1"/>
    </source>
</evidence>
<organism evidence="2 3">
    <name type="scientific">Nocardia farcinica</name>
    <dbReference type="NCBI Taxonomy" id="37329"/>
    <lineage>
        <taxon>Bacteria</taxon>
        <taxon>Bacillati</taxon>
        <taxon>Actinomycetota</taxon>
        <taxon>Actinomycetes</taxon>
        <taxon>Mycobacteriales</taxon>
        <taxon>Nocardiaceae</taxon>
        <taxon>Nocardia</taxon>
    </lineage>
</organism>